<dbReference type="Proteomes" id="UP000712080">
    <property type="component" value="Unassembled WGS sequence"/>
</dbReference>
<dbReference type="Pfam" id="PF13585">
    <property type="entry name" value="CHU_C"/>
    <property type="match status" value="1"/>
</dbReference>
<proteinExistence type="predicted"/>
<evidence type="ECO:0000313" key="4">
    <source>
        <dbReference type="Proteomes" id="UP000712080"/>
    </source>
</evidence>
<dbReference type="Pfam" id="PF19081">
    <property type="entry name" value="Ig_7"/>
    <property type="match status" value="1"/>
</dbReference>
<dbReference type="InterPro" id="IPR044023">
    <property type="entry name" value="Ig_7"/>
</dbReference>
<feature type="chain" id="PRO_5036756891" evidence="1">
    <location>
        <begin position="28"/>
        <end position="2381"/>
    </location>
</feature>
<reference evidence="3" key="1">
    <citation type="submission" date="2020-02" db="EMBL/GenBank/DDBJ databases">
        <title>Flavobacterium sp. genome.</title>
        <authorList>
            <person name="Jung H.S."/>
            <person name="Baek J.H."/>
            <person name="Jeon C.O."/>
        </authorList>
    </citation>
    <scope>NUCLEOTIDE SEQUENCE</scope>
    <source>
        <strain evidence="3">SE-s28</strain>
    </source>
</reference>
<name>A0A972FZY9_9FLAO</name>
<dbReference type="NCBIfam" id="TIGR04131">
    <property type="entry name" value="Bac_Flav_CTERM"/>
    <property type="match status" value="1"/>
</dbReference>
<keyword evidence="4" id="KW-1185">Reference proteome</keyword>
<organism evidence="3 4">
    <name type="scientific">Flavobacterium silvaticum</name>
    <dbReference type="NCBI Taxonomy" id="1852020"/>
    <lineage>
        <taxon>Bacteria</taxon>
        <taxon>Pseudomonadati</taxon>
        <taxon>Bacteroidota</taxon>
        <taxon>Flavobacteriia</taxon>
        <taxon>Flavobacteriales</taxon>
        <taxon>Flavobacteriaceae</taxon>
        <taxon>Flavobacterium</taxon>
    </lineage>
</organism>
<evidence type="ECO:0000259" key="2">
    <source>
        <dbReference type="Pfam" id="PF19081"/>
    </source>
</evidence>
<feature type="signal peptide" evidence="1">
    <location>
        <begin position="1"/>
        <end position="27"/>
    </location>
</feature>
<evidence type="ECO:0000256" key="1">
    <source>
        <dbReference type="SAM" id="SignalP"/>
    </source>
</evidence>
<protein>
    <submittedName>
        <fullName evidence="3">T9SS type B sorting domain-containing protein</fullName>
    </submittedName>
</protein>
<feature type="domain" description="Ig-like" evidence="2">
    <location>
        <begin position="2204"/>
        <end position="2280"/>
    </location>
</feature>
<keyword evidence="1" id="KW-0732">Signal</keyword>
<accession>A0A972FZY9</accession>
<comment type="caution">
    <text evidence="3">The sequence shown here is derived from an EMBL/GenBank/DDBJ whole genome shotgun (WGS) entry which is preliminary data.</text>
</comment>
<gene>
    <name evidence="3" type="ORF">G6047_07595</name>
</gene>
<dbReference type="RefSeq" id="WP_169526969.1">
    <property type="nucleotide sequence ID" value="NZ_JAAMPU010000103.1"/>
</dbReference>
<dbReference type="EMBL" id="JAAMPU010000103">
    <property type="protein sequence ID" value="NMH27891.1"/>
    <property type="molecule type" value="Genomic_DNA"/>
</dbReference>
<sequence>MRKITLSRKTVLYFWLCFMAGTFVAFSQCPTVTQPNQSFCDSQSPTVSSLQANANGSPTVSWFATAVSTTPLNPSSGLVNGNTYWVSNAAGTCPRQSVTVSIYGPPTGPVVQGVCADTPADATVSDLQATGNNVQWYDAPSGGNLLNPTDLLVNGATYYATQTNPITGCQTSPLTVVASIFITPIPTGNPSQQFCNDPADIPVVGDLQPSGSGYRWYATSSSSVPLPVNTPLIDGESYYAASVNGPCQSTGRLEVFVDLVVPNDAGNDGTLNVCINELASESPANLFSYLGGSPDTTGTWTGPFPTSNGNLGSVDLTAMTIAGSPYVFTYTVTSTLCPPDTSTVSVTVLPLPVVTIASNQTICSGEGATVTFTGTPNAVVTYNINGGSNQTITLNASGTASVTNTYNATTTFNLVSVSTTGVDSCTAVASGSVVITVIQLPTATIASSQTICQGQQATITFTGTPNATVVYNTGGANQSIVLDASGNASITATFNTTTTYTLVSATTSGTPACSRALAGSVTITVTPTPVATIAADVTVCTNGSATITFTGTPNAIVTYTINGGGNQTIALNASGTATITQNYSVTTVYTLVSVTVGTTPSCIAPISGTATVTVLPIPTATIASDQTICVGQSATVTLTGTPNATVTYTVNGGSNQTVTLDASGVGTITGTYSATTTITLVSIVTAGTPTCFNPLTGSVVITIATPPTATIASSQNICSGESATVTFTGTPGATVNYTSNGSSASIVLDASGTATLTQVYTATTTYVLVSVTSVGPPSCNQPLSGQIVITVTPAPVVTIASSQTICSGEQATVTFTGTPGAIVTYNIGSGPNQTITLNASGTASFTNAYTVTTTINLISVTAPGNICTIPVTGSVVITVIDLPTASFSASQTICQNESATINFTGTPNATVTFTATPGGTQAITLDASGNASLTQTYTATTTYTLVSASISGCTQNLTGTVVISILTPPVADIEASQTVCPNTSVTLTITATPNSTVTYTINGGTPLSINIGASGTTTISLLVTETTVVALTEVSNTDCTVPLTDSVTITVLPLPVASISSDQIICTGDSATVNFTGTPGAIVAYTVNGTSFTITLDASGNASVTGNYTVETIFQLVSATLSGTPACSQPITGTVTISIAEPPFVTIAADTTICSGDVAIVAFNGTPGATVNYTVNGSAESLVLNASGFASLSNTYTVTTIIALVSVTSAGSPGCTENVTAEVTITVIPPAVATIASDVTICSGDDATITFTGTPNAIVTYTINGGGNQTITLNASGTATITDNYTVTTVFTLVSVSNPTAPACPQPLTQTATVTVFELPTASMSISGPSNICEGQTATVTFTGTPDASVTYMMVPGTSGTVSLDASGIGTISLVLTANTVITLVSVSTTGGATCTQNIGTSLSFNVTPAPNAGNDVASFEICSAATSQDLFLLLGADAQTGGTWLPALASGTGVFNPAVDAAGTYVYTVPGNSVCEPDTASVTVTIVPAANAGNDAAANICSNQDPIDLFALLGTDAQTGGTWSPALASGTGIFNPAVDAAANYTYTVLGTAPCPNDSAVVSVTITPGPDAGQDGTLTICVNSPSQDLFDSLTGTPQVGGTWSPALASGTGVFNPAVDAAGVYTYTFAGTNPCDNDTATVTVTVNPVPDAGEDGSTLFCTNYDPADLITFLGGTPQAGGTWSPALASGTGVFNPMVDAAGVYTYTVGGGFCDTSIATVTVTVVAAPVAGADGTLNTCLTTTSLDLTTGLDGTQGSGTFADTDGTGALSGTIFNPSAVGVGTYHFTYTVGGGVSPCLFDTSVVTVIVEPQPNAGTFAGIQSVCISEGTFDLSILIGGNQTGGTWTTTGGTPVANPLVLNTFTQGTYTFNYTVTNSCGSDAEPVQLNINANPVLTNANITVSTPVCAGSGVTVNLSGLADGSYNITYDLTGTNLATGLSQPVTISSGAGSFVIPSGSILNLGLTNIIFTQIANTATNCSSQLTNVSVSFTVVPSPEFTGATATATSVCLGNAVVVSISGATAIVDGTYSFGYDIPGLTPSAGSSGPIAVAGGSATFTIPASAFTSAGTYTITLNSINNGAGCTNTSGSILANFEIFPIPDLTGAQLTAADVCFGTDGEIIISNATALVDGSYIITYQLSGASIASGTATVDFTGGDGSFAIPASDLPALGQVGIVIQDIVSDGGSCGPGSTISLSGSFEVSEAQTPVLSENGDEFCFTDNPTVADLSANIQGSGTVIFYNAPTGGTAYSNSDILVQDTTYYAVLNNGSGCESPVRLAVTVDLTHCDELLIPDGFSPNGDGINDEFVILNIGTLYPNYKLEIYNRYGNILYKGNNNTPNWNGTTTQGGLKVGDGVVPVGVYFYILEFNDGTRKPQQGRLYLSR</sequence>
<dbReference type="InterPro" id="IPR026341">
    <property type="entry name" value="T9SS_type_B"/>
</dbReference>
<evidence type="ECO:0000313" key="3">
    <source>
        <dbReference type="EMBL" id="NMH27891.1"/>
    </source>
</evidence>